<feature type="compositionally biased region" description="Polar residues" evidence="1">
    <location>
        <begin position="214"/>
        <end position="237"/>
    </location>
</feature>
<feature type="region of interest" description="Disordered" evidence="1">
    <location>
        <begin position="97"/>
        <end position="117"/>
    </location>
</feature>
<feature type="compositionally biased region" description="Basic and acidic residues" evidence="1">
    <location>
        <begin position="105"/>
        <end position="115"/>
    </location>
</feature>
<reference evidence="4" key="1">
    <citation type="submission" date="2025-08" db="UniProtKB">
        <authorList>
            <consortium name="RefSeq"/>
        </authorList>
    </citation>
    <scope>IDENTIFICATION</scope>
    <source>
        <tissue evidence="4">Liver</tissue>
    </source>
</reference>
<dbReference type="AlphaFoldDB" id="A0A9F2WIH3"/>
<dbReference type="Gene3D" id="1.10.472.10">
    <property type="entry name" value="Cyclin-like"/>
    <property type="match status" value="1"/>
</dbReference>
<proteinExistence type="predicted"/>
<dbReference type="Proteomes" id="UP000695026">
    <property type="component" value="Unplaced"/>
</dbReference>
<dbReference type="GeneID" id="103052624"/>
<dbReference type="OrthoDB" id="5590282at2759"/>
<dbReference type="SUPFAM" id="SSF47954">
    <property type="entry name" value="Cyclin-like"/>
    <property type="match status" value="1"/>
</dbReference>
<feature type="non-terminal residue" evidence="4">
    <location>
        <position position="1"/>
    </location>
</feature>
<organism evidence="3 4">
    <name type="scientific">Python bivittatus</name>
    <name type="common">Burmese python</name>
    <name type="synonym">Python molurus bivittatus</name>
    <dbReference type="NCBI Taxonomy" id="176946"/>
    <lineage>
        <taxon>Eukaryota</taxon>
        <taxon>Metazoa</taxon>
        <taxon>Chordata</taxon>
        <taxon>Craniata</taxon>
        <taxon>Vertebrata</taxon>
        <taxon>Euteleostomi</taxon>
        <taxon>Lepidosauria</taxon>
        <taxon>Squamata</taxon>
        <taxon>Bifurcata</taxon>
        <taxon>Unidentata</taxon>
        <taxon>Episquamata</taxon>
        <taxon>Toxicofera</taxon>
        <taxon>Serpentes</taxon>
        <taxon>Henophidia</taxon>
        <taxon>Pythonidae</taxon>
        <taxon>Python</taxon>
    </lineage>
</organism>
<evidence type="ECO:0000259" key="2">
    <source>
        <dbReference type="Pfam" id="PF02984"/>
    </source>
</evidence>
<gene>
    <name evidence="4" type="primary">LOC103052624</name>
</gene>
<dbReference type="Pfam" id="PF02984">
    <property type="entry name" value="Cyclin_C"/>
    <property type="match status" value="1"/>
</dbReference>
<dbReference type="KEGG" id="pbi:103052624"/>
<dbReference type="InterPro" id="IPR004367">
    <property type="entry name" value="Cyclin_C-dom"/>
</dbReference>
<keyword evidence="3" id="KW-1185">Reference proteome</keyword>
<evidence type="ECO:0000313" key="3">
    <source>
        <dbReference type="Proteomes" id="UP000695026"/>
    </source>
</evidence>
<evidence type="ECO:0000256" key="1">
    <source>
        <dbReference type="SAM" id="MobiDB-lite"/>
    </source>
</evidence>
<accession>A0A9F2WIH3</accession>
<feature type="domain" description="Cyclin C-terminal" evidence="2">
    <location>
        <begin position="2"/>
        <end position="58"/>
    </location>
</feature>
<feature type="region of interest" description="Disordered" evidence="1">
    <location>
        <begin position="208"/>
        <end position="291"/>
    </location>
</feature>
<dbReference type="RefSeq" id="XP_007438033.1">
    <property type="nucleotide sequence ID" value="XM_007437971.2"/>
</dbReference>
<evidence type="ECO:0000313" key="4">
    <source>
        <dbReference type="RefSeq" id="XP_007438033.1"/>
    </source>
</evidence>
<dbReference type="InterPro" id="IPR036915">
    <property type="entry name" value="Cyclin-like_sf"/>
</dbReference>
<protein>
    <submittedName>
        <fullName evidence="4">Cyclin-F-like</fullName>
    </submittedName>
</protein>
<sequence length="306" mass="33807">HPWTSQLTEITGFSLEELVPCVLSLHKKCFHEDVPKDYRQVSLTAVKQRFEDKRYEEIGKEEVMSYSQLCSLLGVKQEDPEPGSSYVNAVETFLTSPSGKRSKRRREDSIQEDRGSFVTTPTAELSNQEESLLDNFLDWSLDACSGYEGDQESEGEKDGDVTAPTGILDGTLAHLDPGKPCCCQESSDEESLSKEGCQYIFKHYDQPNEGNECPTIQTSPREASSGYASVNSTSPPSATDGPFRTFPKASSVQPLRLARDKTLPLPSRSESCLHSAGGQSGGRQAKRKNVTEYIEEEKNSLGFLSL</sequence>
<name>A0A9F2WIH3_PYTBI</name>